<sequence length="159" mass="17662">MKTYSVKEISELLGTNPETIRRWIRSGKLKATQPSKKEGNLISSADLQVFLKGTPKYSSVAAKSLAIATPLISFPLVFGGVLGTLAFEHIDGEYKIKNANISASELIQYLQREIFQHSQSINEKKQDIIHLQSEIQNEQMQIDALKSLVSSIETSLGEK</sequence>
<feature type="transmembrane region" description="Helical" evidence="2">
    <location>
        <begin position="65"/>
        <end position="87"/>
    </location>
</feature>
<reference evidence="4 5" key="1">
    <citation type="submission" date="2018-08" db="EMBL/GenBank/DDBJ databases">
        <title>A genome reference for cultivated species of the human gut microbiota.</title>
        <authorList>
            <person name="Zou Y."/>
            <person name="Xue W."/>
            <person name="Luo G."/>
        </authorList>
    </citation>
    <scope>NUCLEOTIDE SEQUENCE [LARGE SCALE GENOMIC DNA]</scope>
    <source>
        <strain evidence="4 5">AF36-11AT</strain>
    </source>
</reference>
<keyword evidence="2" id="KW-0472">Membrane</keyword>
<evidence type="ECO:0000256" key="2">
    <source>
        <dbReference type="SAM" id="Phobius"/>
    </source>
</evidence>
<evidence type="ECO:0000313" key="4">
    <source>
        <dbReference type="EMBL" id="RGB70505.1"/>
    </source>
</evidence>
<dbReference type="InterPro" id="IPR009061">
    <property type="entry name" value="DNA-bd_dom_put_sf"/>
</dbReference>
<evidence type="ECO:0000313" key="5">
    <source>
        <dbReference type="Proteomes" id="UP000261140"/>
    </source>
</evidence>
<comment type="caution">
    <text evidence="4">The sequence shown here is derived from an EMBL/GenBank/DDBJ whole genome shotgun (WGS) entry which is preliminary data.</text>
</comment>
<feature type="coiled-coil region" evidence="1">
    <location>
        <begin position="121"/>
        <end position="148"/>
    </location>
</feature>
<protein>
    <submittedName>
        <fullName evidence="4">Helix-turn-helix domain-containing protein</fullName>
    </submittedName>
</protein>
<dbReference type="InterPro" id="IPR041657">
    <property type="entry name" value="HTH_17"/>
</dbReference>
<dbReference type="InterPro" id="IPR010093">
    <property type="entry name" value="SinI_DNA-bd"/>
</dbReference>
<dbReference type="EMBL" id="QVEQ01000010">
    <property type="protein sequence ID" value="RGB70505.1"/>
    <property type="molecule type" value="Genomic_DNA"/>
</dbReference>
<dbReference type="NCBIfam" id="TIGR01764">
    <property type="entry name" value="excise"/>
    <property type="match status" value="1"/>
</dbReference>
<keyword evidence="2" id="KW-1133">Transmembrane helix</keyword>
<evidence type="ECO:0000259" key="3">
    <source>
        <dbReference type="Pfam" id="PF12728"/>
    </source>
</evidence>
<evidence type="ECO:0000256" key="1">
    <source>
        <dbReference type="SAM" id="Coils"/>
    </source>
</evidence>
<dbReference type="RefSeq" id="WP_117506003.1">
    <property type="nucleotide sequence ID" value="NZ_QVEQ01000010.1"/>
</dbReference>
<keyword evidence="1" id="KW-0175">Coiled coil</keyword>
<accession>A0A3E2T8K5</accession>
<dbReference type="Pfam" id="PF12728">
    <property type="entry name" value="HTH_17"/>
    <property type="match status" value="1"/>
</dbReference>
<keyword evidence="2" id="KW-0812">Transmembrane</keyword>
<proteinExistence type="predicted"/>
<organism evidence="4 5">
    <name type="scientific">Faecalibacterium prausnitzii</name>
    <dbReference type="NCBI Taxonomy" id="853"/>
    <lineage>
        <taxon>Bacteria</taxon>
        <taxon>Bacillati</taxon>
        <taxon>Bacillota</taxon>
        <taxon>Clostridia</taxon>
        <taxon>Eubacteriales</taxon>
        <taxon>Oscillospiraceae</taxon>
        <taxon>Faecalibacterium</taxon>
    </lineage>
</organism>
<gene>
    <name evidence="4" type="ORF">DWZ89_11040</name>
</gene>
<name>A0A3E2T8K5_9FIRM</name>
<dbReference type="Gene3D" id="1.10.1660.10">
    <property type="match status" value="1"/>
</dbReference>
<dbReference type="GO" id="GO:0003677">
    <property type="term" value="F:DNA binding"/>
    <property type="evidence" value="ECO:0007669"/>
    <property type="project" value="InterPro"/>
</dbReference>
<dbReference type="Proteomes" id="UP000261140">
    <property type="component" value="Unassembled WGS sequence"/>
</dbReference>
<dbReference type="SUPFAM" id="SSF46955">
    <property type="entry name" value="Putative DNA-binding domain"/>
    <property type="match status" value="1"/>
</dbReference>
<feature type="domain" description="Helix-turn-helix" evidence="3">
    <location>
        <begin position="4"/>
        <end position="52"/>
    </location>
</feature>
<dbReference type="AlphaFoldDB" id="A0A3E2T8K5"/>